<reference evidence="1" key="2">
    <citation type="submission" date="2011-02" db="EMBL/GenBank/DDBJ databases">
        <authorList>
            <person name="MacLean D."/>
        </authorList>
    </citation>
    <scope>NUCLEOTIDE SEQUENCE</scope>
</reference>
<dbReference type="HOGENOM" id="CLU_1527910_0_0_1"/>
<dbReference type="AlphaFoldDB" id="F0WIE7"/>
<accession>F0WIE7</accession>
<organism evidence="1">
    <name type="scientific">Albugo laibachii Nc14</name>
    <dbReference type="NCBI Taxonomy" id="890382"/>
    <lineage>
        <taxon>Eukaryota</taxon>
        <taxon>Sar</taxon>
        <taxon>Stramenopiles</taxon>
        <taxon>Oomycota</taxon>
        <taxon>Peronosporomycetes</taxon>
        <taxon>Albuginales</taxon>
        <taxon>Albuginaceae</taxon>
        <taxon>Albugo</taxon>
    </lineage>
</organism>
<dbReference type="EMBL" id="FR824155">
    <property type="protein sequence ID" value="CCA21028.1"/>
    <property type="molecule type" value="Genomic_DNA"/>
</dbReference>
<proteinExistence type="predicted"/>
<evidence type="ECO:0000313" key="1">
    <source>
        <dbReference type="EMBL" id="CCA21028.1"/>
    </source>
</evidence>
<gene>
    <name evidence="1" type="primary">AlNc14C110G6346</name>
    <name evidence="1" type="ORF">ALNC14_071710</name>
</gene>
<name>F0WIE7_9STRA</name>
<protein>
    <submittedName>
        <fullName evidence="1">AlNc14C110G6346 protein</fullName>
    </submittedName>
</protein>
<reference evidence="1" key="1">
    <citation type="journal article" date="2011" name="PLoS Biol.">
        <title>Gene gain and loss during evolution of obligate parasitism in the white rust pathogen of Arabidopsis thaliana.</title>
        <authorList>
            <person name="Kemen E."/>
            <person name="Gardiner A."/>
            <person name="Schultz-Larsen T."/>
            <person name="Kemen A.C."/>
            <person name="Balmuth A.L."/>
            <person name="Robert-Seilaniantz A."/>
            <person name="Bailey K."/>
            <person name="Holub E."/>
            <person name="Studholme D.J."/>
            <person name="Maclean D."/>
            <person name="Jones J.D."/>
        </authorList>
    </citation>
    <scope>NUCLEOTIDE SEQUENCE</scope>
</reference>
<sequence>MKIFRVKSYAFAMLTIQAPIQFATGQHLVYMELKYKPFVSDEDFDMGLRVYVSDIVKESRLTPPENADDPMLICFFIGHSNHEYEYVEKCCQSLSNGCDLHVRPSVHGTYIDVVSNVDDWKLTAPSEHVGGKEEVVVSSRNAVNFTQMLEEEDDALFNHRYPFEDRRKVQQARWKT</sequence>